<proteinExistence type="predicted"/>
<dbReference type="Proteomes" id="UP001231649">
    <property type="component" value="Chromosome 4"/>
</dbReference>
<keyword evidence="2" id="KW-1185">Reference proteome</keyword>
<comment type="caution">
    <text evidence="1">The sequence shown here is derived from an EMBL/GenBank/DDBJ whole genome shotgun (WGS) entry which is preliminary data.</text>
</comment>
<protein>
    <submittedName>
        <fullName evidence="1">Uncharacterized protein</fullName>
    </submittedName>
</protein>
<dbReference type="EMBL" id="CM056780">
    <property type="protein sequence ID" value="KAJ8716345.1"/>
    <property type="molecule type" value="Genomic_DNA"/>
</dbReference>
<organism evidence="1 2">
    <name type="scientific">Mythimna loreyi</name>
    <dbReference type="NCBI Taxonomy" id="667449"/>
    <lineage>
        <taxon>Eukaryota</taxon>
        <taxon>Metazoa</taxon>
        <taxon>Ecdysozoa</taxon>
        <taxon>Arthropoda</taxon>
        <taxon>Hexapoda</taxon>
        <taxon>Insecta</taxon>
        <taxon>Pterygota</taxon>
        <taxon>Neoptera</taxon>
        <taxon>Endopterygota</taxon>
        <taxon>Lepidoptera</taxon>
        <taxon>Glossata</taxon>
        <taxon>Ditrysia</taxon>
        <taxon>Noctuoidea</taxon>
        <taxon>Noctuidae</taxon>
        <taxon>Noctuinae</taxon>
        <taxon>Hadenini</taxon>
        <taxon>Mythimna</taxon>
    </lineage>
</organism>
<gene>
    <name evidence="1" type="ORF">PYW08_013630</name>
</gene>
<evidence type="ECO:0000313" key="1">
    <source>
        <dbReference type="EMBL" id="KAJ8716345.1"/>
    </source>
</evidence>
<reference evidence="1" key="1">
    <citation type="submission" date="2023-03" db="EMBL/GenBank/DDBJ databases">
        <title>Chromosome-level genomes of two armyworms, Mythimna separata and Mythimna loreyi, provide insights into the biosynthesis and reception of sex pheromones.</title>
        <authorList>
            <person name="Zhao H."/>
        </authorList>
    </citation>
    <scope>NUCLEOTIDE SEQUENCE</scope>
    <source>
        <strain evidence="1">BeijingLab</strain>
    </source>
</reference>
<accession>A0ACC2QG80</accession>
<evidence type="ECO:0000313" key="2">
    <source>
        <dbReference type="Proteomes" id="UP001231649"/>
    </source>
</evidence>
<sequence length="320" mass="36372">MIRIHQTLVVLTLLVGLAHSFDWDVVVGALNKLEFYNNGALVHSEDFGANLSIEELVHDVVHNRLLIADINKNQDTLIFSFNIATKELLPLVKRTLNNPFQQRIHSMAYDPVTEKLFWTDSDTISWFSLKPGFVNNIYGTTLIEFDLSTPFGIAVDSCKGYIYWAYDVDGELNTIEKVPIDGSDREIVLEVNMSSIYNLVIDQQTRKMYWTDDVPTGRDKTFSINSADLNGENRRTLYIDPERNQPRALSVSKDSIYWVPLNVDIHNIWKIPKNPTEDTKPTAVSASSWYTAAAKYNIEDQIQGIQGCESLRNLLPKIGN</sequence>
<name>A0ACC2QG80_9NEOP</name>